<gene>
    <name evidence="11" type="primary">xerC</name>
    <name evidence="14" type="ORF">CSA61_01640</name>
</gene>
<dbReference type="HAMAP" id="MF_01808">
    <property type="entry name" value="Recomb_XerC_XerD"/>
    <property type="match status" value="1"/>
</dbReference>
<dbReference type="GO" id="GO:0051301">
    <property type="term" value="P:cell division"/>
    <property type="evidence" value="ECO:0007669"/>
    <property type="project" value="UniProtKB-UniRule"/>
</dbReference>
<dbReference type="InterPro" id="IPR044068">
    <property type="entry name" value="CB"/>
</dbReference>
<name>A0A2G6JDI9_NEPCE</name>
<evidence type="ECO:0000256" key="11">
    <source>
        <dbReference type="HAMAP-Rule" id="MF_01808"/>
    </source>
</evidence>
<dbReference type="PANTHER" id="PTHR30349">
    <property type="entry name" value="PHAGE INTEGRASE-RELATED"/>
    <property type="match status" value="1"/>
</dbReference>
<evidence type="ECO:0000256" key="10">
    <source>
        <dbReference type="ARBA" id="ARBA00023306"/>
    </source>
</evidence>
<dbReference type="PROSITE" id="PS51898">
    <property type="entry name" value="TYR_RECOMBINASE"/>
    <property type="match status" value="1"/>
</dbReference>
<evidence type="ECO:0000256" key="1">
    <source>
        <dbReference type="ARBA" id="ARBA00004496"/>
    </source>
</evidence>
<comment type="similarity">
    <text evidence="2 11">Belongs to the 'phage' integrase family. XerC subfamily.</text>
</comment>
<dbReference type="InterPro" id="IPR011931">
    <property type="entry name" value="Recomb_XerC"/>
</dbReference>
<keyword evidence="6 11" id="KW-0159">Chromosome partition</keyword>
<dbReference type="Pfam" id="PF02899">
    <property type="entry name" value="Phage_int_SAM_1"/>
    <property type="match status" value="1"/>
</dbReference>
<keyword evidence="5 11" id="KW-0132">Cell division</keyword>
<dbReference type="PROSITE" id="PS51900">
    <property type="entry name" value="CB"/>
    <property type="match status" value="1"/>
</dbReference>
<dbReference type="GO" id="GO:0006313">
    <property type="term" value="P:DNA transposition"/>
    <property type="evidence" value="ECO:0007669"/>
    <property type="project" value="UniProtKB-UniRule"/>
</dbReference>
<sequence>MGEREALIERFVDYLANERQLSSHTLKSYHRDLCCFLDFAQERGLPEWSDVTVAHVRQFAAQIHRKGLSGRSIQRTLSALRSFYRFLSKEGWVAHNPADAVQAPKAQRKLPKTLDVDQIGRLMEIPVSDAISARDAAMFELIYSSGLRVSELVGLDIHSLDLADHSLRVTGKGNKQRELPVGRKAVQALDRWLRKRHELTGYDENALFVSNRGARISVRNVQQRMTYWGKRLSVDSHVHPHRLRHSFASHMLESSGDLRAVQELLGHEDISTTQIYTHLDFQHLMQVYEGAHPRAHKKEKT</sequence>
<feature type="active site" description="O-(3'-phospho-DNA)-tyrosine intermediate" evidence="11">
    <location>
        <position position="276"/>
    </location>
</feature>
<evidence type="ECO:0000256" key="9">
    <source>
        <dbReference type="ARBA" id="ARBA00023172"/>
    </source>
</evidence>
<dbReference type="SUPFAM" id="SSF56349">
    <property type="entry name" value="DNA breaking-rejoining enzymes"/>
    <property type="match status" value="1"/>
</dbReference>
<feature type="domain" description="Core-binding (CB)" evidence="13">
    <location>
        <begin position="2"/>
        <end position="88"/>
    </location>
</feature>
<comment type="subcellular location">
    <subcellularLocation>
        <location evidence="1 11">Cytoplasm</location>
    </subcellularLocation>
</comment>
<protein>
    <recommendedName>
        <fullName evidence="3 11">Tyrosine recombinase XerC</fullName>
    </recommendedName>
</protein>
<evidence type="ECO:0000313" key="14">
    <source>
        <dbReference type="EMBL" id="PIE20612.1"/>
    </source>
</evidence>
<evidence type="ECO:0000256" key="6">
    <source>
        <dbReference type="ARBA" id="ARBA00022829"/>
    </source>
</evidence>
<evidence type="ECO:0000313" key="15">
    <source>
        <dbReference type="Proteomes" id="UP000242733"/>
    </source>
</evidence>
<dbReference type="InterPro" id="IPR010998">
    <property type="entry name" value="Integrase_recombinase_N"/>
</dbReference>
<comment type="subunit">
    <text evidence="11">Forms a cyclic heterotetrameric complex composed of two molecules of XerC and two molecules of XerD.</text>
</comment>
<dbReference type="InterPro" id="IPR002104">
    <property type="entry name" value="Integrase_catalytic"/>
</dbReference>
<keyword evidence="7 11" id="KW-0229">DNA integration</keyword>
<dbReference type="Proteomes" id="UP000242733">
    <property type="component" value="Unassembled WGS sequence"/>
</dbReference>
<accession>A0A2G6JDI9</accession>
<dbReference type="InterPro" id="IPR023009">
    <property type="entry name" value="Tyrosine_recombinase_XerC/XerD"/>
</dbReference>
<reference evidence="14 15" key="1">
    <citation type="submission" date="2017-10" db="EMBL/GenBank/DDBJ databases">
        <title>Novel microbial diversity and functional potential in the marine mammal oral microbiome.</title>
        <authorList>
            <person name="Dudek N.K."/>
            <person name="Sun C.L."/>
            <person name="Burstein D."/>
            <person name="Kantor R.S."/>
            <person name="Aliaga Goltsman D.S."/>
            <person name="Bik E.M."/>
            <person name="Thomas B.C."/>
            <person name="Banfield J.F."/>
            <person name="Relman D.A."/>
        </authorList>
    </citation>
    <scope>NUCLEOTIDE SEQUENCE [LARGE SCALE GENOMIC DNA]</scope>
    <source>
        <strain evidence="14">DOLJORAL78_49_30</strain>
    </source>
</reference>
<dbReference type="InterPro" id="IPR050090">
    <property type="entry name" value="Tyrosine_recombinase_XerCD"/>
</dbReference>
<evidence type="ECO:0000259" key="12">
    <source>
        <dbReference type="PROSITE" id="PS51898"/>
    </source>
</evidence>
<comment type="function">
    <text evidence="11">Site-specific tyrosine recombinase, which acts by catalyzing the cutting and rejoining of the recombining DNA molecules. The XerC-XerD complex is essential to convert dimers of the bacterial chromosome into monomers to permit their segregation at cell division. It also contributes to the segregational stability of plasmids.</text>
</comment>
<evidence type="ECO:0000256" key="3">
    <source>
        <dbReference type="ARBA" id="ARBA00015804"/>
    </source>
</evidence>
<dbReference type="GO" id="GO:0003677">
    <property type="term" value="F:DNA binding"/>
    <property type="evidence" value="ECO:0007669"/>
    <property type="project" value="UniProtKB-UniRule"/>
</dbReference>
<dbReference type="NCBIfam" id="NF001399">
    <property type="entry name" value="PRK00283.1"/>
    <property type="match status" value="1"/>
</dbReference>
<evidence type="ECO:0000259" key="13">
    <source>
        <dbReference type="PROSITE" id="PS51900"/>
    </source>
</evidence>
<feature type="domain" description="Tyr recombinase" evidence="12">
    <location>
        <begin position="109"/>
        <end position="289"/>
    </location>
</feature>
<feature type="active site" evidence="11">
    <location>
        <position position="148"/>
    </location>
</feature>
<dbReference type="CDD" id="cd00798">
    <property type="entry name" value="INT_XerDC_C"/>
    <property type="match status" value="1"/>
</dbReference>
<feature type="active site" evidence="11">
    <location>
        <position position="267"/>
    </location>
</feature>
<dbReference type="Pfam" id="PF00589">
    <property type="entry name" value="Phage_integrase"/>
    <property type="match status" value="1"/>
</dbReference>
<feature type="active site" evidence="11">
    <location>
        <position position="241"/>
    </location>
</feature>
<keyword evidence="8 11" id="KW-0238">DNA-binding</keyword>
<dbReference type="PANTHER" id="PTHR30349:SF81">
    <property type="entry name" value="TYROSINE RECOMBINASE XERC"/>
    <property type="match status" value="1"/>
</dbReference>
<keyword evidence="10 11" id="KW-0131">Cell cycle</keyword>
<dbReference type="NCBIfam" id="NF040815">
    <property type="entry name" value="recomb_XerA_Arch"/>
    <property type="match status" value="1"/>
</dbReference>
<dbReference type="Gene3D" id="1.10.150.130">
    <property type="match status" value="1"/>
</dbReference>
<proteinExistence type="inferred from homology"/>
<organism evidence="14 15">
    <name type="scientific">Neptuniibacter caesariensis</name>
    <dbReference type="NCBI Taxonomy" id="207954"/>
    <lineage>
        <taxon>Bacteria</taxon>
        <taxon>Pseudomonadati</taxon>
        <taxon>Pseudomonadota</taxon>
        <taxon>Gammaproteobacteria</taxon>
        <taxon>Oceanospirillales</taxon>
        <taxon>Oceanospirillaceae</taxon>
        <taxon>Neptuniibacter</taxon>
    </lineage>
</organism>
<feature type="active site" evidence="11">
    <location>
        <position position="172"/>
    </location>
</feature>
<evidence type="ECO:0000256" key="4">
    <source>
        <dbReference type="ARBA" id="ARBA00022490"/>
    </source>
</evidence>
<dbReference type="EMBL" id="PDSG01000005">
    <property type="protein sequence ID" value="PIE20612.1"/>
    <property type="molecule type" value="Genomic_DNA"/>
</dbReference>
<dbReference type="GO" id="GO:0005737">
    <property type="term" value="C:cytoplasm"/>
    <property type="evidence" value="ECO:0007669"/>
    <property type="project" value="UniProtKB-SubCell"/>
</dbReference>
<evidence type="ECO:0000256" key="2">
    <source>
        <dbReference type="ARBA" id="ARBA00006657"/>
    </source>
</evidence>
<dbReference type="InterPro" id="IPR013762">
    <property type="entry name" value="Integrase-like_cat_sf"/>
</dbReference>
<dbReference type="Gene3D" id="1.10.443.10">
    <property type="entry name" value="Intergrase catalytic core"/>
    <property type="match status" value="1"/>
</dbReference>
<dbReference type="GO" id="GO:0007059">
    <property type="term" value="P:chromosome segregation"/>
    <property type="evidence" value="ECO:0007669"/>
    <property type="project" value="UniProtKB-UniRule"/>
</dbReference>
<evidence type="ECO:0000256" key="5">
    <source>
        <dbReference type="ARBA" id="ARBA00022618"/>
    </source>
</evidence>
<keyword evidence="4 11" id="KW-0963">Cytoplasm</keyword>
<dbReference type="GO" id="GO:0009037">
    <property type="term" value="F:tyrosine-based site-specific recombinase activity"/>
    <property type="evidence" value="ECO:0007669"/>
    <property type="project" value="UniProtKB-UniRule"/>
</dbReference>
<keyword evidence="9 11" id="KW-0233">DNA recombination</keyword>
<dbReference type="NCBIfam" id="TIGR02224">
    <property type="entry name" value="recomb_XerC"/>
    <property type="match status" value="1"/>
</dbReference>
<dbReference type="InterPro" id="IPR011010">
    <property type="entry name" value="DNA_brk_join_enz"/>
</dbReference>
<feature type="active site" evidence="11">
    <location>
        <position position="244"/>
    </location>
</feature>
<dbReference type="InterPro" id="IPR004107">
    <property type="entry name" value="Integrase_SAM-like_N"/>
</dbReference>
<evidence type="ECO:0000256" key="7">
    <source>
        <dbReference type="ARBA" id="ARBA00022908"/>
    </source>
</evidence>
<dbReference type="AlphaFoldDB" id="A0A2G6JDI9"/>
<comment type="caution">
    <text evidence="14">The sequence shown here is derived from an EMBL/GenBank/DDBJ whole genome shotgun (WGS) entry which is preliminary data.</text>
</comment>
<evidence type="ECO:0000256" key="8">
    <source>
        <dbReference type="ARBA" id="ARBA00023125"/>
    </source>
</evidence>